<evidence type="ECO:0000256" key="3">
    <source>
        <dbReference type="ARBA" id="ARBA00022723"/>
    </source>
</evidence>
<dbReference type="GO" id="GO:0004521">
    <property type="term" value="F:RNA endonuclease activity"/>
    <property type="evidence" value="ECO:0007669"/>
    <property type="project" value="UniProtKB-UniRule"/>
</dbReference>
<sequence>MIIDFHYETDFQLKDDVRHKSWILTIFEIENSFCGDINYIFCDDRYLLEINKKYLNHDTYTDIITFDYSAGNLISSDIFISIDRVRENAANLDVDFEEELLRVMSHGILHLLGFNDKTEDEKAQMRVKENEMIKLFHVEH</sequence>
<protein>
    <recommendedName>
        <fullName evidence="7">Endoribonuclease YbeY</fullName>
        <ecNumber evidence="7">3.1.-.-</ecNumber>
    </recommendedName>
</protein>
<dbReference type="InterPro" id="IPR023091">
    <property type="entry name" value="MetalPrtase_cat_dom_sf_prd"/>
</dbReference>
<evidence type="ECO:0000256" key="2">
    <source>
        <dbReference type="ARBA" id="ARBA00022722"/>
    </source>
</evidence>
<dbReference type="GO" id="GO:0005737">
    <property type="term" value="C:cytoplasm"/>
    <property type="evidence" value="ECO:0007669"/>
    <property type="project" value="UniProtKB-SubCell"/>
</dbReference>
<evidence type="ECO:0000256" key="1">
    <source>
        <dbReference type="ARBA" id="ARBA00010875"/>
    </source>
</evidence>
<comment type="similarity">
    <text evidence="1 7">Belongs to the endoribonuclease YbeY family.</text>
</comment>
<organism evidence="8 9">
    <name type="scientific">Saonia flava</name>
    <dbReference type="NCBI Taxonomy" id="523696"/>
    <lineage>
        <taxon>Bacteria</taxon>
        <taxon>Pseudomonadati</taxon>
        <taxon>Bacteroidota</taxon>
        <taxon>Flavobacteriia</taxon>
        <taxon>Flavobacteriales</taxon>
        <taxon>Flavobacteriaceae</taxon>
        <taxon>Saonia</taxon>
    </lineage>
</organism>
<gene>
    <name evidence="7" type="primary">ybeY</name>
    <name evidence="8" type="ORF">GGR42_001938</name>
</gene>
<dbReference type="PANTHER" id="PTHR46986">
    <property type="entry name" value="ENDORIBONUCLEASE YBEY, CHLOROPLASTIC"/>
    <property type="match status" value="1"/>
</dbReference>
<keyword evidence="3 7" id="KW-0479">Metal-binding</keyword>
<reference evidence="8 9" key="1">
    <citation type="submission" date="2020-03" db="EMBL/GenBank/DDBJ databases">
        <title>Genomic Encyclopedia of Type Strains, Phase IV (KMG-IV): sequencing the most valuable type-strain genomes for metagenomic binning, comparative biology and taxonomic classification.</title>
        <authorList>
            <person name="Goeker M."/>
        </authorList>
    </citation>
    <scope>NUCLEOTIDE SEQUENCE [LARGE SCALE GENOMIC DNA]</scope>
    <source>
        <strain evidence="8 9">DSM 29762</strain>
    </source>
</reference>
<dbReference type="Pfam" id="PF02130">
    <property type="entry name" value="YbeY"/>
    <property type="match status" value="1"/>
</dbReference>
<evidence type="ECO:0000256" key="4">
    <source>
        <dbReference type="ARBA" id="ARBA00022759"/>
    </source>
</evidence>
<feature type="binding site" evidence="7">
    <location>
        <position position="106"/>
    </location>
    <ligand>
        <name>Zn(2+)</name>
        <dbReference type="ChEBI" id="CHEBI:29105"/>
        <note>catalytic</note>
    </ligand>
</feature>
<dbReference type="EMBL" id="JAATJJ010000001">
    <property type="protein sequence ID" value="NJB71476.1"/>
    <property type="molecule type" value="Genomic_DNA"/>
</dbReference>
<dbReference type="GO" id="GO:0006364">
    <property type="term" value="P:rRNA processing"/>
    <property type="evidence" value="ECO:0007669"/>
    <property type="project" value="UniProtKB-UniRule"/>
</dbReference>
<comment type="subcellular location">
    <subcellularLocation>
        <location evidence="7">Cytoplasm</location>
    </subcellularLocation>
</comment>
<dbReference type="EC" id="3.1.-.-" evidence="7"/>
<keyword evidence="2 7" id="KW-0540">Nuclease</keyword>
<dbReference type="SUPFAM" id="SSF55486">
    <property type="entry name" value="Metalloproteases ('zincins'), catalytic domain"/>
    <property type="match status" value="1"/>
</dbReference>
<dbReference type="PANTHER" id="PTHR46986:SF1">
    <property type="entry name" value="ENDORIBONUCLEASE YBEY, CHLOROPLASTIC"/>
    <property type="match status" value="1"/>
</dbReference>
<evidence type="ECO:0000313" key="9">
    <source>
        <dbReference type="Proteomes" id="UP000590442"/>
    </source>
</evidence>
<keyword evidence="6 7" id="KW-0862">Zinc</keyword>
<dbReference type="PROSITE" id="PS01306">
    <property type="entry name" value="UPF0054"/>
    <property type="match status" value="1"/>
</dbReference>
<evidence type="ECO:0000256" key="6">
    <source>
        <dbReference type="ARBA" id="ARBA00022833"/>
    </source>
</evidence>
<evidence type="ECO:0000256" key="5">
    <source>
        <dbReference type="ARBA" id="ARBA00022801"/>
    </source>
</evidence>
<evidence type="ECO:0000256" key="7">
    <source>
        <dbReference type="HAMAP-Rule" id="MF_00009"/>
    </source>
</evidence>
<dbReference type="GO" id="GO:0008270">
    <property type="term" value="F:zinc ion binding"/>
    <property type="evidence" value="ECO:0007669"/>
    <property type="project" value="UniProtKB-UniRule"/>
</dbReference>
<evidence type="ECO:0000313" key="8">
    <source>
        <dbReference type="EMBL" id="NJB71476.1"/>
    </source>
</evidence>
<dbReference type="HAMAP" id="MF_00009">
    <property type="entry name" value="Endoribonucl_YbeY"/>
    <property type="match status" value="1"/>
</dbReference>
<keyword evidence="7" id="KW-0963">Cytoplasm</keyword>
<comment type="function">
    <text evidence="7">Single strand-specific metallo-endoribonuclease involved in late-stage 70S ribosome quality control and in maturation of the 3' terminus of the 16S rRNA.</text>
</comment>
<dbReference type="AlphaFoldDB" id="A0A846QR24"/>
<dbReference type="InterPro" id="IPR020549">
    <property type="entry name" value="YbeY_CS"/>
</dbReference>
<keyword evidence="9" id="KW-1185">Reference proteome</keyword>
<comment type="caution">
    <text evidence="8">The sequence shown here is derived from an EMBL/GenBank/DDBJ whole genome shotgun (WGS) entry which is preliminary data.</text>
</comment>
<name>A0A846QR24_9FLAO</name>
<feature type="binding site" evidence="7">
    <location>
        <position position="116"/>
    </location>
    <ligand>
        <name>Zn(2+)</name>
        <dbReference type="ChEBI" id="CHEBI:29105"/>
        <note>catalytic</note>
    </ligand>
</feature>
<comment type="cofactor">
    <cofactor evidence="7">
        <name>Zn(2+)</name>
        <dbReference type="ChEBI" id="CHEBI:29105"/>
    </cofactor>
    <text evidence="7">Binds 1 zinc ion.</text>
</comment>
<keyword evidence="7" id="KW-0698">rRNA processing</keyword>
<keyword evidence="4 7" id="KW-0255">Endonuclease</keyword>
<keyword evidence="5 7" id="KW-0378">Hydrolase</keyword>
<accession>A0A846QR24</accession>
<keyword evidence="7" id="KW-0690">Ribosome biogenesis</keyword>
<dbReference type="Gene3D" id="3.40.390.30">
    <property type="entry name" value="Metalloproteases ('zincins'), catalytic domain"/>
    <property type="match status" value="1"/>
</dbReference>
<dbReference type="InterPro" id="IPR002036">
    <property type="entry name" value="YbeY"/>
</dbReference>
<dbReference type="GO" id="GO:0004222">
    <property type="term" value="F:metalloendopeptidase activity"/>
    <property type="evidence" value="ECO:0007669"/>
    <property type="project" value="InterPro"/>
</dbReference>
<dbReference type="Proteomes" id="UP000590442">
    <property type="component" value="Unassembled WGS sequence"/>
</dbReference>
<dbReference type="NCBIfam" id="TIGR00043">
    <property type="entry name" value="rRNA maturation RNase YbeY"/>
    <property type="match status" value="1"/>
</dbReference>
<proteinExistence type="inferred from homology"/>
<feature type="binding site" evidence="7">
    <location>
        <position position="110"/>
    </location>
    <ligand>
        <name>Zn(2+)</name>
        <dbReference type="ChEBI" id="CHEBI:29105"/>
        <note>catalytic</note>
    </ligand>
</feature>